<protein>
    <submittedName>
        <fullName evidence="2">Uncharacterized protein</fullName>
    </submittedName>
</protein>
<gene>
    <name evidence="2" type="ORF">chiPu_0028643</name>
</gene>
<feature type="non-terminal residue" evidence="2">
    <location>
        <position position="192"/>
    </location>
</feature>
<name>A0A401TPS6_CHIPU</name>
<organism evidence="2 3">
    <name type="scientific">Chiloscyllium punctatum</name>
    <name type="common">Brownbanded bambooshark</name>
    <name type="synonym">Hemiscyllium punctatum</name>
    <dbReference type="NCBI Taxonomy" id="137246"/>
    <lineage>
        <taxon>Eukaryota</taxon>
        <taxon>Metazoa</taxon>
        <taxon>Chordata</taxon>
        <taxon>Craniata</taxon>
        <taxon>Vertebrata</taxon>
        <taxon>Chondrichthyes</taxon>
        <taxon>Elasmobranchii</taxon>
        <taxon>Galeomorphii</taxon>
        <taxon>Galeoidea</taxon>
        <taxon>Orectolobiformes</taxon>
        <taxon>Hemiscylliidae</taxon>
        <taxon>Chiloscyllium</taxon>
    </lineage>
</organism>
<reference evidence="2 3" key="1">
    <citation type="journal article" date="2018" name="Nat. Ecol. Evol.">
        <title>Shark genomes provide insights into elasmobranch evolution and the origin of vertebrates.</title>
        <authorList>
            <person name="Hara Y"/>
            <person name="Yamaguchi K"/>
            <person name="Onimaru K"/>
            <person name="Kadota M"/>
            <person name="Koyanagi M"/>
            <person name="Keeley SD"/>
            <person name="Tatsumi K"/>
            <person name="Tanaka K"/>
            <person name="Motone F"/>
            <person name="Kageyama Y"/>
            <person name="Nozu R"/>
            <person name="Adachi N"/>
            <person name="Nishimura O"/>
            <person name="Nakagawa R"/>
            <person name="Tanegashima C"/>
            <person name="Kiyatake I"/>
            <person name="Matsumoto R"/>
            <person name="Murakumo K"/>
            <person name="Nishida K"/>
            <person name="Terakita A"/>
            <person name="Kuratani S"/>
            <person name="Sato K"/>
            <person name="Hyodo S Kuraku.S."/>
        </authorList>
    </citation>
    <scope>NUCLEOTIDE SEQUENCE [LARGE SCALE GENOMIC DNA]</scope>
</reference>
<dbReference type="EMBL" id="BEZZ01136248">
    <property type="protein sequence ID" value="GCC44671.1"/>
    <property type="molecule type" value="Genomic_DNA"/>
</dbReference>
<feature type="compositionally biased region" description="Pro residues" evidence="1">
    <location>
        <begin position="176"/>
        <end position="192"/>
    </location>
</feature>
<proteinExistence type="predicted"/>
<comment type="caution">
    <text evidence="2">The sequence shown here is derived from an EMBL/GenBank/DDBJ whole genome shotgun (WGS) entry which is preliminary data.</text>
</comment>
<sequence length="192" mass="19894">MIIVGLLGVDVITRMGCLGGCVMTRGRDWVARQPARVTAAWLRAQPPAAAGWPSLRGGSGGGPRAGALPPQPQPQPRRRWRSPRAVSGGGAVPVSARSWSWSSGVRLGTGGGMCAACTWVSSVSAGRGSDSSSDTARTSKPPRGCWTGQSAPARPRPAFSRPRPSHTRGPARPLSRPRPPIVPAPPLSHPGP</sequence>
<keyword evidence="3" id="KW-1185">Reference proteome</keyword>
<dbReference type="AlphaFoldDB" id="A0A401TPS6"/>
<accession>A0A401TPS6</accession>
<feature type="compositionally biased region" description="Low complexity" evidence="1">
    <location>
        <begin position="150"/>
        <end position="162"/>
    </location>
</feature>
<feature type="region of interest" description="Disordered" evidence="1">
    <location>
        <begin position="49"/>
        <end position="95"/>
    </location>
</feature>
<feature type="region of interest" description="Disordered" evidence="1">
    <location>
        <begin position="123"/>
        <end position="192"/>
    </location>
</feature>
<evidence type="ECO:0000313" key="3">
    <source>
        <dbReference type="Proteomes" id="UP000287033"/>
    </source>
</evidence>
<evidence type="ECO:0000313" key="2">
    <source>
        <dbReference type="EMBL" id="GCC44671.1"/>
    </source>
</evidence>
<dbReference type="Proteomes" id="UP000287033">
    <property type="component" value="Unassembled WGS sequence"/>
</dbReference>
<feature type="compositionally biased region" description="Low complexity" evidence="1">
    <location>
        <begin position="123"/>
        <end position="139"/>
    </location>
</feature>
<evidence type="ECO:0000256" key="1">
    <source>
        <dbReference type="SAM" id="MobiDB-lite"/>
    </source>
</evidence>